<name>A0A2T5M9P9_9EURO</name>
<keyword evidence="5 11" id="KW-0472">Membrane</keyword>
<keyword evidence="3 11" id="KW-0812">Transmembrane</keyword>
<dbReference type="GO" id="GO:0016020">
    <property type="term" value="C:membrane"/>
    <property type="evidence" value="ECO:0007669"/>
    <property type="project" value="UniProtKB-SubCell"/>
</dbReference>
<comment type="similarity">
    <text evidence="9">Belongs to the DHHC palmitoyltransferase family. PFA5 subfamily.</text>
</comment>
<comment type="caution">
    <text evidence="14">The sequence shown here is derived from an EMBL/GenBank/DDBJ whole genome shotgun (WGS) entry which is preliminary data.</text>
</comment>
<evidence type="ECO:0000256" key="11">
    <source>
        <dbReference type="RuleBase" id="RU079119"/>
    </source>
</evidence>
<feature type="compositionally biased region" description="Basic residues" evidence="12">
    <location>
        <begin position="440"/>
        <end position="454"/>
    </location>
</feature>
<feature type="transmembrane region" description="Helical" evidence="11">
    <location>
        <begin position="254"/>
        <end position="274"/>
    </location>
</feature>
<sequence length="454" mass="51112">MARQPDNRLVNLAVARVIPPVLFCIIIYACYAITKTLCIDYLIHPLGKYNRRSRVGAGAAILAVFYILLIFVIITYLRLLYNVAWNPGFLPRNAVPAPNQDPQPPTGHSREHHRRKRKGHRKTRTTGISDKSEIDVERALNHNAGAAAFPWDTAGLESFYRRDVFICQPDGRPIYCSQCCHYKPDRAHHCREVDQCVRKMDHFCPWVGGVVSETSFKFFIQFVFYTAVFCAFILTVCAIFTAELKREINDVNPHWVIGIGLSGFFGIFTFGMAVSSIQLSMYNLTTIENLSRRSAVWTLAIRVPNHLLSRLNPGSRWAPTFHTITYPLPPMPPQPVTAGEYPPPPPPAPTTGEQHVFAVLQSLPGENPFDLGSPIKNLQQVLGYSVFEWLLPIKQSPCADHSSLESEFALGPVVSRLKKEAGLESTPKPASDERDDGGRAKPKHQHRRRHRQAE</sequence>
<evidence type="ECO:0000256" key="4">
    <source>
        <dbReference type="ARBA" id="ARBA00022989"/>
    </source>
</evidence>
<dbReference type="PANTHER" id="PTHR22883">
    <property type="entry name" value="ZINC FINGER DHHC DOMAIN CONTAINING PROTEIN"/>
    <property type="match status" value="1"/>
</dbReference>
<evidence type="ECO:0000256" key="9">
    <source>
        <dbReference type="ARBA" id="ARBA00038298"/>
    </source>
</evidence>
<dbReference type="PROSITE" id="PS51257">
    <property type="entry name" value="PROKAR_LIPOPROTEIN"/>
    <property type="match status" value="1"/>
</dbReference>
<comment type="domain">
    <text evidence="11">The DHHC domain is required for palmitoyltransferase activity.</text>
</comment>
<feature type="transmembrane region" description="Helical" evidence="11">
    <location>
        <begin position="218"/>
        <end position="242"/>
    </location>
</feature>
<dbReference type="EC" id="2.3.1.225" evidence="11"/>
<evidence type="ECO:0000256" key="12">
    <source>
        <dbReference type="SAM" id="MobiDB-lite"/>
    </source>
</evidence>
<dbReference type="Pfam" id="PF01529">
    <property type="entry name" value="DHHC"/>
    <property type="match status" value="1"/>
</dbReference>
<evidence type="ECO:0000256" key="5">
    <source>
        <dbReference type="ARBA" id="ARBA00023136"/>
    </source>
</evidence>
<reference evidence="14 15" key="1">
    <citation type="journal article" date="2018" name="Proc. Natl. Acad. Sci. U.S.A.">
        <title>Linking secondary metabolites to gene clusters through genome sequencing of six diverse Aspergillus species.</title>
        <authorList>
            <person name="Kaerboelling I."/>
            <person name="Vesth T.C."/>
            <person name="Frisvad J.C."/>
            <person name="Nybo J.L."/>
            <person name="Theobald S."/>
            <person name="Kuo A."/>
            <person name="Bowyer P."/>
            <person name="Matsuda Y."/>
            <person name="Mondo S."/>
            <person name="Lyhne E.K."/>
            <person name="Kogle M.E."/>
            <person name="Clum A."/>
            <person name="Lipzen A."/>
            <person name="Salamov A."/>
            <person name="Ngan C.Y."/>
            <person name="Daum C."/>
            <person name="Chiniquy J."/>
            <person name="Barry K."/>
            <person name="LaButti K."/>
            <person name="Haridas S."/>
            <person name="Simmons B.A."/>
            <person name="Magnuson J.K."/>
            <person name="Mortensen U.H."/>
            <person name="Larsen T.O."/>
            <person name="Grigoriev I.V."/>
            <person name="Baker S.E."/>
            <person name="Andersen M.R."/>
        </authorList>
    </citation>
    <scope>NUCLEOTIDE SEQUENCE [LARGE SCALE GENOMIC DNA]</scope>
    <source>
        <strain evidence="14 15">IBT 24754</strain>
    </source>
</reference>
<comment type="catalytic activity">
    <reaction evidence="10 11">
        <text>L-cysteinyl-[protein] + hexadecanoyl-CoA = S-hexadecanoyl-L-cysteinyl-[protein] + CoA</text>
        <dbReference type="Rhea" id="RHEA:36683"/>
        <dbReference type="Rhea" id="RHEA-COMP:10131"/>
        <dbReference type="Rhea" id="RHEA-COMP:11032"/>
        <dbReference type="ChEBI" id="CHEBI:29950"/>
        <dbReference type="ChEBI" id="CHEBI:57287"/>
        <dbReference type="ChEBI" id="CHEBI:57379"/>
        <dbReference type="ChEBI" id="CHEBI:74151"/>
        <dbReference type="EC" id="2.3.1.225"/>
    </reaction>
</comment>
<keyword evidence="7" id="KW-0449">Lipoprotein</keyword>
<feature type="region of interest" description="Disordered" evidence="12">
    <location>
        <begin position="418"/>
        <end position="454"/>
    </location>
</feature>
<dbReference type="GO" id="GO:0006612">
    <property type="term" value="P:protein targeting to membrane"/>
    <property type="evidence" value="ECO:0007669"/>
    <property type="project" value="TreeGrafter"/>
</dbReference>
<feature type="compositionally biased region" description="Basic residues" evidence="12">
    <location>
        <begin position="110"/>
        <end position="124"/>
    </location>
</feature>
<feature type="transmembrane region" description="Helical" evidence="11">
    <location>
        <begin position="55"/>
        <end position="77"/>
    </location>
</feature>
<dbReference type="AlphaFoldDB" id="A0A2T5M9P9"/>
<dbReference type="GeneID" id="63813368"/>
<feature type="domain" description="Palmitoyltransferase DHHC" evidence="13">
    <location>
        <begin position="175"/>
        <end position="291"/>
    </location>
</feature>
<dbReference type="OrthoDB" id="331948at2759"/>
<dbReference type="VEuPathDB" id="FungiDB:P175DRAFT_0498365"/>
<dbReference type="PANTHER" id="PTHR22883:SF23">
    <property type="entry name" value="PALMITOYLTRANSFERASE ZDHHC6"/>
    <property type="match status" value="1"/>
</dbReference>
<accession>A0A2T5M9P9</accession>
<proteinExistence type="inferred from homology"/>
<comment type="subcellular location">
    <subcellularLocation>
        <location evidence="1">Membrane</location>
        <topology evidence="1">Multi-pass membrane protein</topology>
    </subcellularLocation>
</comment>
<evidence type="ECO:0000259" key="13">
    <source>
        <dbReference type="Pfam" id="PF01529"/>
    </source>
</evidence>
<keyword evidence="8 11" id="KW-0012">Acyltransferase</keyword>
<evidence type="ECO:0000256" key="6">
    <source>
        <dbReference type="ARBA" id="ARBA00023139"/>
    </source>
</evidence>
<evidence type="ECO:0000256" key="1">
    <source>
        <dbReference type="ARBA" id="ARBA00004141"/>
    </source>
</evidence>
<feature type="compositionally biased region" description="Basic and acidic residues" evidence="12">
    <location>
        <begin position="430"/>
        <end position="439"/>
    </location>
</feature>
<keyword evidence="6" id="KW-0564">Palmitate</keyword>
<organism evidence="14 15">
    <name type="scientific">Aspergillus ochraceoroseus IBT 24754</name>
    <dbReference type="NCBI Taxonomy" id="1392256"/>
    <lineage>
        <taxon>Eukaryota</taxon>
        <taxon>Fungi</taxon>
        <taxon>Dikarya</taxon>
        <taxon>Ascomycota</taxon>
        <taxon>Pezizomycotina</taxon>
        <taxon>Eurotiomycetes</taxon>
        <taxon>Eurotiomycetidae</taxon>
        <taxon>Eurotiales</taxon>
        <taxon>Aspergillaceae</taxon>
        <taxon>Aspergillus</taxon>
        <taxon>Aspergillus subgen. Nidulantes</taxon>
    </lineage>
</organism>
<feature type="transmembrane region" description="Helical" evidence="11">
    <location>
        <begin position="20"/>
        <end position="43"/>
    </location>
</feature>
<keyword evidence="4 11" id="KW-1133">Transmembrane helix</keyword>
<evidence type="ECO:0000256" key="3">
    <source>
        <dbReference type="ARBA" id="ARBA00022692"/>
    </source>
</evidence>
<dbReference type="GO" id="GO:0005794">
    <property type="term" value="C:Golgi apparatus"/>
    <property type="evidence" value="ECO:0007669"/>
    <property type="project" value="TreeGrafter"/>
</dbReference>
<dbReference type="GO" id="GO:0019706">
    <property type="term" value="F:protein-cysteine S-palmitoyltransferase activity"/>
    <property type="evidence" value="ECO:0007669"/>
    <property type="project" value="UniProtKB-EC"/>
</dbReference>
<dbReference type="InterPro" id="IPR039859">
    <property type="entry name" value="PFA4/ZDH16/20/ERF2-like"/>
</dbReference>
<dbReference type="InterPro" id="IPR001594">
    <property type="entry name" value="Palmitoyltrfase_DHHC"/>
</dbReference>
<dbReference type="EMBL" id="MSFN02000001">
    <property type="protein sequence ID" value="PTU25259.1"/>
    <property type="molecule type" value="Genomic_DNA"/>
</dbReference>
<dbReference type="RefSeq" id="XP_040756651.1">
    <property type="nucleotide sequence ID" value="XM_040896486.1"/>
</dbReference>
<feature type="region of interest" description="Disordered" evidence="12">
    <location>
        <begin position="95"/>
        <end position="128"/>
    </location>
</feature>
<dbReference type="PROSITE" id="PS50216">
    <property type="entry name" value="DHHC"/>
    <property type="match status" value="1"/>
</dbReference>
<evidence type="ECO:0000256" key="7">
    <source>
        <dbReference type="ARBA" id="ARBA00023288"/>
    </source>
</evidence>
<evidence type="ECO:0000313" key="14">
    <source>
        <dbReference type="EMBL" id="PTU25259.1"/>
    </source>
</evidence>
<evidence type="ECO:0000256" key="2">
    <source>
        <dbReference type="ARBA" id="ARBA00022679"/>
    </source>
</evidence>
<dbReference type="Proteomes" id="UP000244073">
    <property type="component" value="Unassembled WGS sequence"/>
</dbReference>
<dbReference type="GO" id="GO:0005783">
    <property type="term" value="C:endoplasmic reticulum"/>
    <property type="evidence" value="ECO:0007669"/>
    <property type="project" value="TreeGrafter"/>
</dbReference>
<keyword evidence="2 11" id="KW-0808">Transferase</keyword>
<gene>
    <name evidence="14" type="ORF">P175DRAFT_0498365</name>
</gene>
<protein>
    <recommendedName>
        <fullName evidence="11">Palmitoyltransferase</fullName>
        <ecNumber evidence="11">2.3.1.225</ecNumber>
    </recommendedName>
</protein>
<evidence type="ECO:0000256" key="8">
    <source>
        <dbReference type="ARBA" id="ARBA00023315"/>
    </source>
</evidence>
<evidence type="ECO:0000313" key="15">
    <source>
        <dbReference type="Proteomes" id="UP000244073"/>
    </source>
</evidence>
<evidence type="ECO:0000256" key="10">
    <source>
        <dbReference type="ARBA" id="ARBA00048048"/>
    </source>
</evidence>